<evidence type="ECO:0000259" key="2">
    <source>
        <dbReference type="Pfam" id="PF12680"/>
    </source>
</evidence>
<dbReference type="InterPro" id="IPR037401">
    <property type="entry name" value="SnoaL-like"/>
</dbReference>
<reference evidence="4 5" key="1">
    <citation type="journal article" date="2008" name="Proc. Natl. Acad. Sci. U.S.A.">
        <title>Niche adaptation and genome expansion in the chlorophyll d-producing cyanobacterium Acaryochloris marina.</title>
        <authorList>
            <person name="Swingley W.D."/>
            <person name="Chen M."/>
            <person name="Cheung P.C."/>
            <person name="Conrad A.L."/>
            <person name="Dejesa L.C."/>
            <person name="Hao J."/>
            <person name="Honchak B.M."/>
            <person name="Karbach L.E."/>
            <person name="Kurdoglu A."/>
            <person name="Lahiri S."/>
            <person name="Mastrian S.D."/>
            <person name="Miyashita H."/>
            <person name="Page L."/>
            <person name="Ramakrishna P."/>
            <person name="Satoh S."/>
            <person name="Sattley W.M."/>
            <person name="Shimada Y."/>
            <person name="Taylor H.L."/>
            <person name="Tomo T."/>
            <person name="Tsuchiya T."/>
            <person name="Wang Z.T."/>
            <person name="Raymond J."/>
            <person name="Mimuro M."/>
            <person name="Blankenship R.E."/>
            <person name="Touchman J.W."/>
        </authorList>
    </citation>
    <scope>NUCLEOTIDE SEQUENCE [LARGE SCALE GENOMIC DNA]</scope>
    <source>
        <strain evidence="5">MBIC 11017</strain>
    </source>
</reference>
<dbReference type="SUPFAM" id="SSF54427">
    <property type="entry name" value="NTF2-like"/>
    <property type="match status" value="2"/>
</dbReference>
<dbReference type="Proteomes" id="UP000000268">
    <property type="component" value="Chromosome"/>
</dbReference>
<keyword evidence="5" id="KW-1185">Reference proteome</keyword>
<dbReference type="EMBL" id="CP000828">
    <property type="protein sequence ID" value="ABW30783.1"/>
    <property type="molecule type" value="Genomic_DNA"/>
</dbReference>
<keyword evidence="1" id="KW-0732">Signal</keyword>
<feature type="domain" description="SnoaL-like" evidence="2">
    <location>
        <begin position="186"/>
        <end position="293"/>
    </location>
</feature>
<dbReference type="eggNOG" id="COG3631">
    <property type="taxonomic scope" value="Bacteria"/>
</dbReference>
<gene>
    <name evidence="4" type="ordered locus">AM1_5842</name>
</gene>
<dbReference type="OrthoDB" id="2083380at2"/>
<sequence>MKQIWKGVLAMTILASTSTHAFATPQDNAQIVTIVESVATLADRGEFSALEHLYDDEVTVDYTSLTGGEVELKSPQALMTQWASVLPGFDVTRHDISNVEVTVDGQKAVATADVIADHYMGNQHWQVQGDYRYELQKEGDIWRITSHRFNFHQESGDRTLFGPASKRAAATPILYLQRQETKQTVLNFLTALEEKDMEKFASVWSMDAVQEMPYAPGNFPKRVVGKQNLIQHYAQWPEISGKTDFTSQLVFYPMRDPKIIFAEWIGKVDIISTGREYNQAYGGLFHVENGKITLFREYFNPIPFTDAFGLDESN</sequence>
<dbReference type="STRING" id="329726.AM1_5842"/>
<protein>
    <recommendedName>
        <fullName evidence="2 3">SnoaL-like domain-containing protein</fullName>
    </recommendedName>
</protein>
<dbReference type="RefSeq" id="WP_012165993.1">
    <property type="nucleotide sequence ID" value="NC_009925.1"/>
</dbReference>
<dbReference type="InterPro" id="IPR032710">
    <property type="entry name" value="NTF2-like_dom_sf"/>
</dbReference>
<dbReference type="KEGG" id="amr:AM1_5842"/>
<dbReference type="Gene3D" id="3.10.450.50">
    <property type="match status" value="2"/>
</dbReference>
<dbReference type="CDD" id="cd00531">
    <property type="entry name" value="NTF2_like"/>
    <property type="match status" value="1"/>
</dbReference>
<evidence type="ECO:0000256" key="1">
    <source>
        <dbReference type="SAM" id="SignalP"/>
    </source>
</evidence>
<evidence type="ECO:0000313" key="4">
    <source>
        <dbReference type="EMBL" id="ABW30783.1"/>
    </source>
</evidence>
<feature type="domain" description="SnoaL-like" evidence="3">
    <location>
        <begin position="26"/>
        <end position="146"/>
    </location>
</feature>
<dbReference type="HOGENOM" id="CLU_899766_0_0_3"/>
<dbReference type="Pfam" id="PF13577">
    <property type="entry name" value="SnoaL_4"/>
    <property type="match status" value="1"/>
</dbReference>
<accession>B0C0J0</accession>
<feature type="signal peptide" evidence="1">
    <location>
        <begin position="1"/>
        <end position="21"/>
    </location>
</feature>
<name>B0C0J0_ACAM1</name>
<dbReference type="AlphaFoldDB" id="B0C0J0"/>
<organism evidence="4 5">
    <name type="scientific">Acaryochloris marina (strain MBIC 11017)</name>
    <dbReference type="NCBI Taxonomy" id="329726"/>
    <lineage>
        <taxon>Bacteria</taxon>
        <taxon>Bacillati</taxon>
        <taxon>Cyanobacteriota</taxon>
        <taxon>Cyanophyceae</taxon>
        <taxon>Acaryochloridales</taxon>
        <taxon>Acaryochloridaceae</taxon>
        <taxon>Acaryochloris</taxon>
    </lineage>
</organism>
<evidence type="ECO:0000313" key="5">
    <source>
        <dbReference type="Proteomes" id="UP000000268"/>
    </source>
</evidence>
<feature type="chain" id="PRO_5002748218" description="SnoaL-like domain-containing protein" evidence="1">
    <location>
        <begin position="22"/>
        <end position="314"/>
    </location>
</feature>
<dbReference type="Pfam" id="PF12680">
    <property type="entry name" value="SnoaL_2"/>
    <property type="match status" value="1"/>
</dbReference>
<evidence type="ECO:0000259" key="3">
    <source>
        <dbReference type="Pfam" id="PF13577"/>
    </source>
</evidence>
<proteinExistence type="predicted"/>